<evidence type="ECO:0000313" key="3">
    <source>
        <dbReference type="Proteomes" id="UP000269412"/>
    </source>
</evidence>
<dbReference type="EMBL" id="RBIQ01000007">
    <property type="protein sequence ID" value="RKR15288.1"/>
    <property type="molecule type" value="Genomic_DNA"/>
</dbReference>
<feature type="transmembrane region" description="Helical" evidence="1">
    <location>
        <begin position="146"/>
        <end position="166"/>
    </location>
</feature>
<feature type="transmembrane region" description="Helical" evidence="1">
    <location>
        <begin position="6"/>
        <end position="24"/>
    </location>
</feature>
<reference evidence="2 3" key="1">
    <citation type="submission" date="2018-10" db="EMBL/GenBank/DDBJ databases">
        <title>Genomic Encyclopedia of Archaeal and Bacterial Type Strains, Phase II (KMG-II): from individual species to whole genera.</title>
        <authorList>
            <person name="Goeker M."/>
        </authorList>
    </citation>
    <scope>NUCLEOTIDE SEQUENCE [LARGE SCALE GENOMIC DNA]</scope>
    <source>
        <strain evidence="2 3">DSM 25230</strain>
    </source>
</reference>
<keyword evidence="1" id="KW-0472">Membrane</keyword>
<name>A0A495EEG9_9FLAO</name>
<feature type="transmembrane region" description="Helical" evidence="1">
    <location>
        <begin position="52"/>
        <end position="69"/>
    </location>
</feature>
<gene>
    <name evidence="2" type="ORF">CLV91_1371</name>
</gene>
<keyword evidence="1" id="KW-0812">Transmembrane</keyword>
<organism evidence="2 3">
    <name type="scientific">Maribacter vaceletii</name>
    <dbReference type="NCBI Taxonomy" id="1206816"/>
    <lineage>
        <taxon>Bacteria</taxon>
        <taxon>Pseudomonadati</taxon>
        <taxon>Bacteroidota</taxon>
        <taxon>Flavobacteriia</taxon>
        <taxon>Flavobacteriales</taxon>
        <taxon>Flavobacteriaceae</taxon>
        <taxon>Maribacter</taxon>
    </lineage>
</organism>
<protein>
    <submittedName>
        <fullName evidence="2">Rod shape-determining protein MreD</fullName>
    </submittedName>
</protein>
<comment type="caution">
    <text evidence="2">The sequence shown here is derived from an EMBL/GenBank/DDBJ whole genome shotgun (WGS) entry which is preliminary data.</text>
</comment>
<dbReference type="AlphaFoldDB" id="A0A495EEG9"/>
<proteinExistence type="predicted"/>
<feature type="transmembrane region" description="Helical" evidence="1">
    <location>
        <begin position="114"/>
        <end position="134"/>
    </location>
</feature>
<keyword evidence="1" id="KW-1133">Transmembrane helix</keyword>
<evidence type="ECO:0000313" key="2">
    <source>
        <dbReference type="EMBL" id="RKR15288.1"/>
    </source>
</evidence>
<dbReference type="OrthoDB" id="1132160at2"/>
<evidence type="ECO:0000256" key="1">
    <source>
        <dbReference type="SAM" id="Phobius"/>
    </source>
</evidence>
<accession>A0A495EEG9</accession>
<keyword evidence="3" id="KW-1185">Reference proteome</keyword>
<dbReference type="Proteomes" id="UP000269412">
    <property type="component" value="Unassembled WGS sequence"/>
</dbReference>
<feature type="transmembrane region" description="Helical" evidence="1">
    <location>
        <begin position="76"/>
        <end position="94"/>
    </location>
</feature>
<sequence length="169" mass="19477">MINTNFFINILRFTLLVLVQVLVFNRLNFFGFINPMVYILFLYWYPIKENRATFIGLSFLLGLFIDFFSDTMAINAAATVTIAYLRPVIMNFVFGVNLEFQSFKLGNTTKVQQITFLALLIVVHHFVFFTLEIFSFTNLLLILKKALAIGLATLILCLLFSTLFSVKKE</sequence>
<feature type="transmembrane region" description="Helical" evidence="1">
    <location>
        <begin position="29"/>
        <end position="46"/>
    </location>
</feature>